<dbReference type="AlphaFoldDB" id="A0A842JDC0"/>
<reference evidence="1 2" key="1">
    <citation type="submission" date="2020-08" db="EMBL/GenBank/DDBJ databases">
        <authorList>
            <person name="Liu C."/>
            <person name="Sun Q."/>
        </authorList>
    </citation>
    <scope>NUCLEOTIDE SEQUENCE [LARGE SCALE GENOMIC DNA]</scope>
    <source>
        <strain evidence="1 2">N22</strain>
    </source>
</reference>
<organism evidence="1 2">
    <name type="scientific">Gordonibacter massiliensis</name>
    <name type="common">ex Traore et al. 2017</name>
    <dbReference type="NCBI Taxonomy" id="1841863"/>
    <lineage>
        <taxon>Bacteria</taxon>
        <taxon>Bacillati</taxon>
        <taxon>Actinomycetota</taxon>
        <taxon>Coriobacteriia</taxon>
        <taxon>Eggerthellales</taxon>
        <taxon>Eggerthellaceae</taxon>
        <taxon>Gordonibacter</taxon>
    </lineage>
</organism>
<dbReference type="Proteomes" id="UP000587396">
    <property type="component" value="Unassembled WGS sequence"/>
</dbReference>
<proteinExistence type="predicted"/>
<protein>
    <submittedName>
        <fullName evidence="1">S4A5 electrogenic sodium bicarbonate cotransporter 4</fullName>
    </submittedName>
</protein>
<accession>A0A842JDC0</accession>
<dbReference type="RefSeq" id="WP_185905717.1">
    <property type="nucleotide sequence ID" value="NZ_JACMSE010000008.1"/>
</dbReference>
<keyword evidence="2" id="KW-1185">Reference proteome</keyword>
<evidence type="ECO:0000313" key="1">
    <source>
        <dbReference type="EMBL" id="MBC2889963.1"/>
    </source>
</evidence>
<gene>
    <name evidence="1" type="ORF">H7313_11510</name>
</gene>
<evidence type="ECO:0000313" key="2">
    <source>
        <dbReference type="Proteomes" id="UP000587396"/>
    </source>
</evidence>
<comment type="caution">
    <text evidence="1">The sequence shown here is derived from an EMBL/GenBank/DDBJ whole genome shotgun (WGS) entry which is preliminary data.</text>
</comment>
<name>A0A842JDC0_9ACTN</name>
<sequence>MSTRGRGSVRIGPISLFALVIILCLAVMAVLSVTTAQATYAAAERQADFTADTYANERAAQEFTADVDAALAPVRAAGGGLNAALAAVDKVLPANAERDGATVRAEFTADSGRTLAVELDIQADATYVVKAWKATTLWTENGAGETLWSGAAQTR</sequence>
<dbReference type="EMBL" id="JACMSE010000008">
    <property type="protein sequence ID" value="MBC2889963.1"/>
    <property type="molecule type" value="Genomic_DNA"/>
</dbReference>